<dbReference type="EMBL" id="UINC01186640">
    <property type="protein sequence ID" value="SVD98948.1"/>
    <property type="molecule type" value="Genomic_DNA"/>
</dbReference>
<dbReference type="Gene3D" id="3.90.1170.50">
    <property type="entry name" value="Aldehyde oxidase/xanthine dehydrogenase, a/b hammerhead"/>
    <property type="match status" value="1"/>
</dbReference>
<sequence>MPDYKLIGKNYTTTDLRAKVTGRAKYAEDFRADGMVFLKLLLSPMPHARVRRLDASAALAMPGVEG</sequence>
<dbReference type="AlphaFoldDB" id="A0A382ZW76"/>
<dbReference type="SMART" id="SM01008">
    <property type="entry name" value="Ald_Xan_dh_C"/>
    <property type="match status" value="1"/>
</dbReference>
<protein>
    <recommendedName>
        <fullName evidence="1">Aldehyde oxidase/xanthine dehydrogenase a/b hammerhead domain-containing protein</fullName>
    </recommendedName>
</protein>
<dbReference type="Pfam" id="PF01315">
    <property type="entry name" value="Ald_Xan_dh_C"/>
    <property type="match status" value="1"/>
</dbReference>
<evidence type="ECO:0000313" key="2">
    <source>
        <dbReference type="EMBL" id="SVD98948.1"/>
    </source>
</evidence>
<gene>
    <name evidence="2" type="ORF">METZ01_LOCUS451802</name>
</gene>
<feature type="non-terminal residue" evidence="2">
    <location>
        <position position="66"/>
    </location>
</feature>
<dbReference type="InterPro" id="IPR036856">
    <property type="entry name" value="Ald_Oxase/Xan_DH_a/b_sf"/>
</dbReference>
<dbReference type="InterPro" id="IPR000674">
    <property type="entry name" value="Ald_Oxase/Xan_DH_a/b"/>
</dbReference>
<reference evidence="2" key="1">
    <citation type="submission" date="2018-05" db="EMBL/GenBank/DDBJ databases">
        <authorList>
            <person name="Lanie J.A."/>
            <person name="Ng W.-L."/>
            <person name="Kazmierczak K.M."/>
            <person name="Andrzejewski T.M."/>
            <person name="Davidsen T.M."/>
            <person name="Wayne K.J."/>
            <person name="Tettelin H."/>
            <person name="Glass J.I."/>
            <person name="Rusch D."/>
            <person name="Podicherti R."/>
            <person name="Tsui H.-C.T."/>
            <person name="Winkler M.E."/>
        </authorList>
    </citation>
    <scope>NUCLEOTIDE SEQUENCE</scope>
</reference>
<name>A0A382ZW76_9ZZZZ</name>
<evidence type="ECO:0000259" key="1">
    <source>
        <dbReference type="SMART" id="SM01008"/>
    </source>
</evidence>
<dbReference type="SUPFAM" id="SSF54665">
    <property type="entry name" value="CO dehydrogenase molybdoprotein N-domain-like"/>
    <property type="match status" value="1"/>
</dbReference>
<organism evidence="2">
    <name type="scientific">marine metagenome</name>
    <dbReference type="NCBI Taxonomy" id="408172"/>
    <lineage>
        <taxon>unclassified sequences</taxon>
        <taxon>metagenomes</taxon>
        <taxon>ecological metagenomes</taxon>
    </lineage>
</organism>
<feature type="domain" description="Aldehyde oxidase/xanthine dehydrogenase a/b hammerhead" evidence="1">
    <location>
        <begin position="21"/>
        <end position="65"/>
    </location>
</feature>
<accession>A0A382ZW76</accession>
<proteinExistence type="predicted"/>